<dbReference type="KEGG" id="mpc:Mar181_1370"/>
<reference evidence="1 2" key="1">
    <citation type="journal article" date="2012" name="Stand. Genomic Sci.">
        <title>Complete genome sequence of Marinomonas posidonica type strain (IVIA-Po-181(T)).</title>
        <authorList>
            <person name="Lucas-Elio P."/>
            <person name="Goodwin L."/>
            <person name="Woyke T."/>
            <person name="Pitluck S."/>
            <person name="Nolan M."/>
            <person name="Kyrpides N.C."/>
            <person name="Detter J.C."/>
            <person name="Copeland A."/>
            <person name="Lu M."/>
            <person name="Bruce D."/>
            <person name="Detter C."/>
            <person name="Tapia R."/>
            <person name="Han S."/>
            <person name="Land M.L."/>
            <person name="Ivanova N."/>
            <person name="Mikhailova N."/>
            <person name="Johnston A.W."/>
            <person name="Sanchez-Amat A."/>
        </authorList>
    </citation>
    <scope>NUCLEOTIDE SEQUENCE [LARGE SCALE GENOMIC DNA]</scope>
    <source>
        <strain evidence="2">CECT 7376 / NCIMB 14433 / IVIA-Po-181</strain>
    </source>
</reference>
<dbReference type="EMBL" id="CP002771">
    <property type="protein sequence ID" value="AEF54413.1"/>
    <property type="molecule type" value="Genomic_DNA"/>
</dbReference>
<evidence type="ECO:0000313" key="1">
    <source>
        <dbReference type="EMBL" id="AEF54413.1"/>
    </source>
</evidence>
<sequence>MAFFVMGLLLTVAQWRCLLMKLVKNKLSNSGTAIFNLSNNDYHIQIKIQL</sequence>
<dbReference type="Proteomes" id="UP000009230">
    <property type="component" value="Chromosome"/>
</dbReference>
<proteinExistence type="predicted"/>
<dbReference type="HOGENOM" id="CLU_3119575_0_0_6"/>
<protein>
    <submittedName>
        <fullName evidence="1">Uncharacterized protein</fullName>
    </submittedName>
</protein>
<name>F6CWR3_MARPP</name>
<keyword evidence="2" id="KW-1185">Reference proteome</keyword>
<gene>
    <name evidence="1" type="ordered locus">Mar181_1370</name>
</gene>
<organism evidence="1 2">
    <name type="scientific">Marinomonas posidonica (strain CECT 7376 / NCIMB 14433 / IVIA-Po-181)</name>
    <dbReference type="NCBI Taxonomy" id="491952"/>
    <lineage>
        <taxon>Bacteria</taxon>
        <taxon>Pseudomonadati</taxon>
        <taxon>Pseudomonadota</taxon>
        <taxon>Gammaproteobacteria</taxon>
        <taxon>Oceanospirillales</taxon>
        <taxon>Oceanospirillaceae</taxon>
        <taxon>Marinomonas</taxon>
    </lineage>
</organism>
<dbReference type="AlphaFoldDB" id="F6CWR3"/>
<dbReference type="STRING" id="491952.Mar181_1370"/>
<evidence type="ECO:0000313" key="2">
    <source>
        <dbReference type="Proteomes" id="UP000009230"/>
    </source>
</evidence>
<accession>F6CWR3</accession>